<dbReference type="KEGG" id="lak:106177684"/>
<keyword evidence="4" id="KW-0238">DNA-binding</keyword>
<dbReference type="CDD" id="cd11397">
    <property type="entry name" value="bHLHzip_MITF_like"/>
    <property type="match status" value="1"/>
</dbReference>
<proteinExistence type="inferred from homology"/>
<dbReference type="InterPro" id="IPR031867">
    <property type="entry name" value="MiT/TFE_N"/>
</dbReference>
<feature type="compositionally biased region" description="Low complexity" evidence="7">
    <location>
        <begin position="147"/>
        <end position="158"/>
    </location>
</feature>
<dbReference type="GO" id="GO:0000978">
    <property type="term" value="F:RNA polymerase II cis-regulatory region sequence-specific DNA binding"/>
    <property type="evidence" value="ECO:0007669"/>
    <property type="project" value="TreeGrafter"/>
</dbReference>
<feature type="region of interest" description="Disordered" evidence="7">
    <location>
        <begin position="77"/>
        <end position="125"/>
    </location>
</feature>
<keyword evidence="9" id="KW-1185">Reference proteome</keyword>
<dbReference type="GO" id="GO:0000981">
    <property type="term" value="F:DNA-binding transcription factor activity, RNA polymerase II-specific"/>
    <property type="evidence" value="ECO:0007669"/>
    <property type="project" value="TreeGrafter"/>
</dbReference>
<dbReference type="GO" id="GO:0005634">
    <property type="term" value="C:nucleus"/>
    <property type="evidence" value="ECO:0007669"/>
    <property type="project" value="UniProtKB-SubCell"/>
</dbReference>
<feature type="compositionally biased region" description="Basic and acidic residues" evidence="7">
    <location>
        <begin position="82"/>
        <end position="93"/>
    </location>
</feature>
<dbReference type="InterPro" id="IPR011598">
    <property type="entry name" value="bHLH_dom"/>
</dbReference>
<feature type="compositionally biased region" description="Low complexity" evidence="7">
    <location>
        <begin position="506"/>
        <end position="518"/>
    </location>
</feature>
<gene>
    <name evidence="10" type="primary">LOC106177684</name>
</gene>
<feature type="domain" description="BHLH" evidence="8">
    <location>
        <begin position="342"/>
        <end position="402"/>
    </location>
</feature>
<dbReference type="PANTHER" id="PTHR45776:SF2">
    <property type="entry name" value="MIP04163P"/>
    <property type="match status" value="1"/>
</dbReference>
<feature type="region of interest" description="Disordered" evidence="7">
    <location>
        <begin position="146"/>
        <end position="173"/>
    </location>
</feature>
<evidence type="ECO:0000256" key="3">
    <source>
        <dbReference type="ARBA" id="ARBA00023015"/>
    </source>
</evidence>
<dbReference type="PROSITE" id="PS50888">
    <property type="entry name" value="BHLH"/>
    <property type="match status" value="1"/>
</dbReference>
<dbReference type="SMART" id="SM00353">
    <property type="entry name" value="HLH"/>
    <property type="match status" value="1"/>
</dbReference>
<comment type="subcellular location">
    <subcellularLocation>
        <location evidence="1">Nucleus</location>
    </subcellularLocation>
</comment>
<evidence type="ECO:0000256" key="6">
    <source>
        <dbReference type="ARBA" id="ARBA00023242"/>
    </source>
</evidence>
<dbReference type="GeneID" id="106177684"/>
<evidence type="ECO:0000256" key="7">
    <source>
        <dbReference type="SAM" id="MobiDB-lite"/>
    </source>
</evidence>
<dbReference type="Pfam" id="PF00010">
    <property type="entry name" value="HLH"/>
    <property type="match status" value="1"/>
</dbReference>
<evidence type="ECO:0000256" key="2">
    <source>
        <dbReference type="ARBA" id="ARBA00008289"/>
    </source>
</evidence>
<accession>A0A2R2MS31</accession>
<evidence type="ECO:0000256" key="5">
    <source>
        <dbReference type="ARBA" id="ARBA00023163"/>
    </source>
</evidence>
<dbReference type="Pfam" id="PF15951">
    <property type="entry name" value="MITF_TFEB_C_3_N"/>
    <property type="match status" value="1"/>
</dbReference>
<dbReference type="InterPro" id="IPR036638">
    <property type="entry name" value="HLH_DNA-bd_sf"/>
</dbReference>
<name>A0A2R2MS31_LINAN</name>
<protein>
    <submittedName>
        <fullName evidence="10">Transcription factor EC isoform X1</fullName>
    </submittedName>
</protein>
<dbReference type="OrthoDB" id="6242697at2759"/>
<dbReference type="AlphaFoldDB" id="A0A2R2MS31"/>
<evidence type="ECO:0000259" key="8">
    <source>
        <dbReference type="PROSITE" id="PS50888"/>
    </source>
</evidence>
<dbReference type="RefSeq" id="XP_023933070.1">
    <property type="nucleotide sequence ID" value="XM_024077302.1"/>
</dbReference>
<keyword evidence="6" id="KW-0539">Nucleus</keyword>
<evidence type="ECO:0000313" key="10">
    <source>
        <dbReference type="RefSeq" id="XP_023933070.1"/>
    </source>
</evidence>
<comment type="similarity">
    <text evidence="2">Belongs to the MiT/TFE family.</text>
</comment>
<dbReference type="FunCoup" id="A0A2R2MS31">
    <property type="interactions" value="341"/>
</dbReference>
<organism evidence="9 10">
    <name type="scientific">Lingula anatina</name>
    <name type="common">Brachiopod</name>
    <name type="synonym">Lingula unguis</name>
    <dbReference type="NCBI Taxonomy" id="7574"/>
    <lineage>
        <taxon>Eukaryota</taxon>
        <taxon>Metazoa</taxon>
        <taxon>Spiralia</taxon>
        <taxon>Lophotrochozoa</taxon>
        <taxon>Brachiopoda</taxon>
        <taxon>Linguliformea</taxon>
        <taxon>Lingulata</taxon>
        <taxon>Lingulida</taxon>
        <taxon>Linguloidea</taxon>
        <taxon>Lingulidae</taxon>
        <taxon>Lingula</taxon>
    </lineage>
</organism>
<feature type="region of interest" description="Disordered" evidence="7">
    <location>
        <begin position="37"/>
        <end position="64"/>
    </location>
</feature>
<reference evidence="10" key="1">
    <citation type="submission" date="2025-08" db="UniProtKB">
        <authorList>
            <consortium name="RefSeq"/>
        </authorList>
    </citation>
    <scope>IDENTIFICATION</scope>
    <source>
        <tissue evidence="10">Gonads</tissue>
    </source>
</reference>
<feature type="region of interest" description="Disordered" evidence="7">
    <location>
        <begin position="489"/>
        <end position="529"/>
    </location>
</feature>
<evidence type="ECO:0000313" key="9">
    <source>
        <dbReference type="Proteomes" id="UP000085678"/>
    </source>
</evidence>
<dbReference type="GO" id="GO:0046983">
    <property type="term" value="F:protein dimerization activity"/>
    <property type="evidence" value="ECO:0007669"/>
    <property type="project" value="InterPro"/>
</dbReference>
<evidence type="ECO:0000256" key="4">
    <source>
        <dbReference type="ARBA" id="ARBA00023125"/>
    </source>
</evidence>
<keyword evidence="3" id="KW-0805">Transcription regulation</keyword>
<sequence length="529" mass="59602">MKTTGQAPRSLLEQYLRPSRSIISDRTRKLLQTCRENNNYITSKMPGIDKSPKSHRGPSSRSKTVIVVTKGNHVLLRSLLKPQEKTPSEKENDSMPSSSDSDRDDSESEKSPPTEVKNAHVSTRANMKQLIMKQQLQDLDRKELQYSQSLPSRSEQSSAINMPDSGSTTTEVPPQVLQVKTRLENPTRYYVQQTQKRQIQSYITHSKDDLGTHSMPAMTHHYDTGHQLHSSSMPVAPDSPLSVGVSSTCTSVSEADDILGDFLNLEAVDPSMDSDLNFIEPTLTQMSSTVPHFNYTHEYYGATGTTARGKSSSSCPADILVKKETPGYLNEDEARMWAKERQKKDNHNLIERRRRFNINDRIKELGTLLPKGCDPDFHYREKDMRQNKGTILKASVDYIRKLRKDHEKLKMMEERHRSLESTNRKMMLRIQQLELMMKSHGISNPALSQSNAQLLGDVIKQSQLPLQIKQEPVEQGGCMSMNGAAPMMGIEDMDDVSPVSGDPMLSSSPTGSRRSSFSLDEQDSHDYMG</sequence>
<keyword evidence="5" id="KW-0804">Transcription</keyword>
<dbReference type="PANTHER" id="PTHR45776">
    <property type="entry name" value="MIP04163P"/>
    <property type="match status" value="1"/>
</dbReference>
<evidence type="ECO:0000256" key="1">
    <source>
        <dbReference type="ARBA" id="ARBA00004123"/>
    </source>
</evidence>
<dbReference type="Gene3D" id="4.10.280.10">
    <property type="entry name" value="Helix-loop-helix DNA-binding domain"/>
    <property type="match status" value="1"/>
</dbReference>
<dbReference type="InParanoid" id="A0A2R2MS31"/>
<dbReference type="STRING" id="7574.A0A2R2MS31"/>
<dbReference type="Proteomes" id="UP000085678">
    <property type="component" value="Unplaced"/>
</dbReference>
<dbReference type="SUPFAM" id="SSF47459">
    <property type="entry name" value="HLH, helix-loop-helix DNA-binding domain"/>
    <property type="match status" value="1"/>
</dbReference>